<keyword evidence="3" id="KW-1185">Reference proteome</keyword>
<dbReference type="EMBL" id="MU404354">
    <property type="protein sequence ID" value="KAI1613036.1"/>
    <property type="molecule type" value="Genomic_DNA"/>
</dbReference>
<evidence type="ECO:0000256" key="1">
    <source>
        <dbReference type="SAM" id="Phobius"/>
    </source>
</evidence>
<dbReference type="AlphaFoldDB" id="A0AAN6DVM0"/>
<keyword evidence="1" id="KW-0812">Transmembrane</keyword>
<feature type="transmembrane region" description="Helical" evidence="1">
    <location>
        <begin position="542"/>
        <end position="565"/>
    </location>
</feature>
<gene>
    <name evidence="2" type="ORF">EDD36DRAFT_465179</name>
</gene>
<accession>A0AAN6DVM0</accession>
<comment type="caution">
    <text evidence="2">The sequence shown here is derived from an EMBL/GenBank/DDBJ whole genome shotgun (WGS) entry which is preliminary data.</text>
</comment>
<proteinExistence type="predicted"/>
<evidence type="ECO:0000313" key="3">
    <source>
        <dbReference type="Proteomes" id="UP001203852"/>
    </source>
</evidence>
<organism evidence="2 3">
    <name type="scientific">Exophiala viscosa</name>
    <dbReference type="NCBI Taxonomy" id="2486360"/>
    <lineage>
        <taxon>Eukaryota</taxon>
        <taxon>Fungi</taxon>
        <taxon>Dikarya</taxon>
        <taxon>Ascomycota</taxon>
        <taxon>Pezizomycotina</taxon>
        <taxon>Eurotiomycetes</taxon>
        <taxon>Chaetothyriomycetidae</taxon>
        <taxon>Chaetothyriales</taxon>
        <taxon>Herpotrichiellaceae</taxon>
        <taxon>Exophiala</taxon>
    </lineage>
</organism>
<sequence length="576" mass="66184">MADLEAQTEAEAPGSQTTKRLIPRRELIQLIQMLADSVKVVQSIVEVEDQAISNENDKQNVPQEMQTTLKSVDQIAVEGCTADEEKENVSRVIIATPEEIASRKTQNLREFERLCRATTHNEDTMLDPWRAFRHLDWELTSRGYRIAKSRAHANPSEQDVPAIIRHYVENSEVRLEVQKELYYGLSRWWWSYGNYIPSTVEIGYHGILDLAPWVALIGMRLPEVQTGAAVDMTGSKDVNLLRILTILLDLQPSEGASDRYGPWREGEYWGDKVTVGQALDQCYRFKVLEEPDKQGTEGFRDNVSDLVLALRLMNVWTSLPVRRVGPIDSVFGARNMKLPVVEMSLELLRDDGKLRIEWTEFLDQHLRLDVGSATLQIFWFGFSIQASPMFHVGCQQYHNMYTAKSCHQWDLFRSPVFDELSDTYSLLFRSHRDTYKENVREYGRLPAPLWLKVCYGDEKGNLSERVVKDMSWFLHPKRPRVSDIEYHLQNADKILLPTQPFERYLIWGDRLKELKAYMDSQKPGGIRGLWADKRDSGQWYTFWAVIIIGGLGLLVSFLGLVAGIVQAVASFKALHD</sequence>
<name>A0AAN6DVM0_9EURO</name>
<keyword evidence="1" id="KW-1133">Transmembrane helix</keyword>
<protein>
    <submittedName>
        <fullName evidence="2">Uncharacterized protein</fullName>
    </submittedName>
</protein>
<dbReference type="Proteomes" id="UP001203852">
    <property type="component" value="Unassembled WGS sequence"/>
</dbReference>
<evidence type="ECO:0000313" key="2">
    <source>
        <dbReference type="EMBL" id="KAI1613036.1"/>
    </source>
</evidence>
<reference evidence="2" key="1">
    <citation type="journal article" date="2022" name="bioRxiv">
        <title>Deciphering the potential niche of two novel black yeast fungi from a biological soil crust based on their genomes, phenotypes, and melanin regulation.</title>
        <authorList>
            <consortium name="DOE Joint Genome Institute"/>
            <person name="Carr E.C."/>
            <person name="Barton Q."/>
            <person name="Grambo S."/>
            <person name="Sullivan M."/>
            <person name="Renfro C.M."/>
            <person name="Kuo A."/>
            <person name="Pangilinan J."/>
            <person name="Lipzen A."/>
            <person name="Keymanesh K."/>
            <person name="Savage E."/>
            <person name="Barry K."/>
            <person name="Grigoriev I.V."/>
            <person name="Riekhof W.R."/>
            <person name="Harris S.S."/>
        </authorList>
    </citation>
    <scope>NUCLEOTIDE SEQUENCE</scope>
    <source>
        <strain evidence="2">JF 03-4F</strain>
    </source>
</reference>
<keyword evidence="1" id="KW-0472">Membrane</keyword>